<keyword evidence="3" id="KW-0819">tRNA processing</keyword>
<evidence type="ECO:0000313" key="5">
    <source>
        <dbReference type="EMBL" id="KAK3677554.1"/>
    </source>
</evidence>
<dbReference type="GO" id="GO:0030677">
    <property type="term" value="C:ribonuclease P complex"/>
    <property type="evidence" value="ECO:0007669"/>
    <property type="project" value="InterPro"/>
</dbReference>
<sequence length="257" mass="29354">MATQLKEHIAESLLKRAHSPGTANTIFKEKVKQRPLLLRPTSPDPTANARSKRQYERLQKAEKARKSNKPKPLSAKQKRALCVYEIPKKQRKYAIYEPLHRMWCEYMRDILGLKESTRAFVDANSAGPLLVSADYHGALVEVVRSRCDSRVGRRGIVVKDTKFTFEVVTQQDELKILPKEHSIFRFEIPFEDAAEGAVQPRPLVFEIHGSQFENRAPDRANKKVKAHFSPDLYLGLLQTRECDGEVSIGMDQAPIEF</sequence>
<gene>
    <name evidence="5" type="ORF">LTR78_002404</name>
</gene>
<keyword evidence="6" id="KW-1185">Reference proteome</keyword>
<dbReference type="AlphaFoldDB" id="A0AAE0WT55"/>
<dbReference type="InterPro" id="IPR002730">
    <property type="entry name" value="Rpp29/RNP1"/>
</dbReference>
<name>A0AAE0WT55_9PEZI</name>
<dbReference type="PIRSF" id="PIRSF027081">
    <property type="entry name" value="RNase_P/MRP_p29_subunit"/>
    <property type="match status" value="1"/>
</dbReference>
<evidence type="ECO:0000256" key="3">
    <source>
        <dbReference type="PIRNR" id="PIRNR027081"/>
    </source>
</evidence>
<evidence type="ECO:0000256" key="4">
    <source>
        <dbReference type="SAM" id="MobiDB-lite"/>
    </source>
</evidence>
<comment type="subcellular location">
    <subcellularLocation>
        <location evidence="1">Nucleus</location>
    </subcellularLocation>
</comment>
<reference evidence="5" key="1">
    <citation type="submission" date="2023-07" db="EMBL/GenBank/DDBJ databases">
        <title>Black Yeasts Isolated from many extreme environments.</title>
        <authorList>
            <person name="Coleine C."/>
            <person name="Stajich J.E."/>
            <person name="Selbmann L."/>
        </authorList>
    </citation>
    <scope>NUCLEOTIDE SEQUENCE</scope>
    <source>
        <strain evidence="5">CCFEE 5485</strain>
    </source>
</reference>
<dbReference type="SUPFAM" id="SSF101744">
    <property type="entry name" value="Rof/RNase P subunit-like"/>
    <property type="match status" value="1"/>
</dbReference>
<comment type="caution">
    <text evidence="5">The sequence shown here is derived from an EMBL/GenBank/DDBJ whole genome shotgun (WGS) entry which is preliminary data.</text>
</comment>
<dbReference type="GO" id="GO:0001682">
    <property type="term" value="P:tRNA 5'-leader removal"/>
    <property type="evidence" value="ECO:0007669"/>
    <property type="project" value="InterPro"/>
</dbReference>
<dbReference type="GO" id="GO:0000172">
    <property type="term" value="C:ribonuclease MRP complex"/>
    <property type="evidence" value="ECO:0007669"/>
    <property type="project" value="InterPro"/>
</dbReference>
<dbReference type="InterPro" id="IPR023534">
    <property type="entry name" value="Rof/RNase_P-like"/>
</dbReference>
<dbReference type="Proteomes" id="UP001274830">
    <property type="component" value="Unassembled WGS sequence"/>
</dbReference>
<dbReference type="Gene3D" id="2.30.30.210">
    <property type="entry name" value="Ribonuclease P/MRP, subunit p29"/>
    <property type="match status" value="1"/>
</dbReference>
<dbReference type="SMART" id="SM00538">
    <property type="entry name" value="POP4"/>
    <property type="match status" value="1"/>
</dbReference>
<evidence type="ECO:0000256" key="1">
    <source>
        <dbReference type="ARBA" id="ARBA00004123"/>
    </source>
</evidence>
<dbReference type="GO" id="GO:0033204">
    <property type="term" value="F:ribonuclease P RNA binding"/>
    <property type="evidence" value="ECO:0007669"/>
    <property type="project" value="InterPro"/>
</dbReference>
<dbReference type="GO" id="GO:0005634">
    <property type="term" value="C:nucleus"/>
    <property type="evidence" value="ECO:0007669"/>
    <property type="project" value="UniProtKB-SubCell"/>
</dbReference>
<feature type="region of interest" description="Disordered" evidence="4">
    <location>
        <begin position="24"/>
        <end position="74"/>
    </location>
</feature>
<organism evidence="5 6">
    <name type="scientific">Recurvomyces mirabilis</name>
    <dbReference type="NCBI Taxonomy" id="574656"/>
    <lineage>
        <taxon>Eukaryota</taxon>
        <taxon>Fungi</taxon>
        <taxon>Dikarya</taxon>
        <taxon>Ascomycota</taxon>
        <taxon>Pezizomycotina</taxon>
        <taxon>Dothideomycetes</taxon>
        <taxon>Dothideomycetidae</taxon>
        <taxon>Mycosphaerellales</taxon>
        <taxon>Teratosphaeriaceae</taxon>
        <taxon>Recurvomyces</taxon>
    </lineage>
</organism>
<feature type="compositionally biased region" description="Basic and acidic residues" evidence="4">
    <location>
        <begin position="53"/>
        <end position="65"/>
    </location>
</feature>
<protein>
    <recommendedName>
        <fullName evidence="3">Ribonuclease P protein subunit</fullName>
    </recommendedName>
</protein>
<comment type="similarity">
    <text evidence="2">Belongs to the eukaryotic/archaeal RNase P protein component 1 family.</text>
</comment>
<evidence type="ECO:0000313" key="6">
    <source>
        <dbReference type="Proteomes" id="UP001274830"/>
    </source>
</evidence>
<dbReference type="InterPro" id="IPR016848">
    <property type="entry name" value="RNase_P/MRP_Rpp29-subunit"/>
</dbReference>
<evidence type="ECO:0000256" key="2">
    <source>
        <dbReference type="ARBA" id="ARBA00006181"/>
    </source>
</evidence>
<dbReference type="PANTHER" id="PTHR13348:SF0">
    <property type="entry name" value="RIBONUCLEASE P PROTEIN SUBUNIT P29"/>
    <property type="match status" value="1"/>
</dbReference>
<dbReference type="PANTHER" id="PTHR13348">
    <property type="entry name" value="RIBONUCLEASE P SUBUNIT P29"/>
    <property type="match status" value="1"/>
</dbReference>
<proteinExistence type="inferred from homology"/>
<dbReference type="GO" id="GO:0006364">
    <property type="term" value="P:rRNA processing"/>
    <property type="evidence" value="ECO:0007669"/>
    <property type="project" value="TreeGrafter"/>
</dbReference>
<dbReference type="EMBL" id="JAUTXT010000006">
    <property type="protein sequence ID" value="KAK3677554.1"/>
    <property type="molecule type" value="Genomic_DNA"/>
</dbReference>
<dbReference type="Pfam" id="PF01868">
    <property type="entry name" value="RNase_P-MRP_p29"/>
    <property type="match status" value="1"/>
</dbReference>
<dbReference type="InterPro" id="IPR036980">
    <property type="entry name" value="RNase_P/MRP_Rpp29_sf"/>
</dbReference>
<keyword evidence="3" id="KW-0539">Nucleus</keyword>
<accession>A0AAE0WT55</accession>